<reference evidence="1" key="1">
    <citation type="journal article" date="2014" name="Front. Microbiol.">
        <title>High frequency of phylogenetically diverse reductive dehalogenase-homologous genes in deep subseafloor sedimentary metagenomes.</title>
        <authorList>
            <person name="Kawai M."/>
            <person name="Futagami T."/>
            <person name="Toyoda A."/>
            <person name="Takaki Y."/>
            <person name="Nishi S."/>
            <person name="Hori S."/>
            <person name="Arai W."/>
            <person name="Tsubouchi T."/>
            <person name="Morono Y."/>
            <person name="Uchiyama I."/>
            <person name="Ito T."/>
            <person name="Fujiyama A."/>
            <person name="Inagaki F."/>
            <person name="Takami H."/>
        </authorList>
    </citation>
    <scope>NUCLEOTIDE SEQUENCE</scope>
    <source>
        <strain evidence="1">Expedition CK06-06</strain>
    </source>
</reference>
<feature type="non-terminal residue" evidence="1">
    <location>
        <position position="1"/>
    </location>
</feature>
<name>X1SFU9_9ZZZZ</name>
<protein>
    <submittedName>
        <fullName evidence="1">Uncharacterized protein</fullName>
    </submittedName>
</protein>
<dbReference type="EMBL" id="BARW01006585">
    <property type="protein sequence ID" value="GAI77986.1"/>
    <property type="molecule type" value="Genomic_DNA"/>
</dbReference>
<accession>X1SFU9</accession>
<comment type="caution">
    <text evidence="1">The sequence shown here is derived from an EMBL/GenBank/DDBJ whole genome shotgun (WGS) entry which is preliminary data.</text>
</comment>
<sequence length="113" mass="12065">VDRITKKIEAVGRLVTVQILFELEKKLVCKYVLGESCRVIFISQQAENIIGHNMRSYGTVQGIGAMLPGICTGEQGCGAGCGEISSGMVVVVYGCLVCKPFKVRTGIAVVTVK</sequence>
<proteinExistence type="predicted"/>
<dbReference type="AlphaFoldDB" id="X1SFU9"/>
<organism evidence="1">
    <name type="scientific">marine sediment metagenome</name>
    <dbReference type="NCBI Taxonomy" id="412755"/>
    <lineage>
        <taxon>unclassified sequences</taxon>
        <taxon>metagenomes</taxon>
        <taxon>ecological metagenomes</taxon>
    </lineage>
</organism>
<evidence type="ECO:0000313" key="1">
    <source>
        <dbReference type="EMBL" id="GAI77986.1"/>
    </source>
</evidence>
<gene>
    <name evidence="1" type="ORF">S12H4_13838</name>
</gene>